<dbReference type="EMBL" id="AYSL01000009">
    <property type="protein sequence ID" value="KTF08357.1"/>
    <property type="molecule type" value="Genomic_DNA"/>
</dbReference>
<dbReference type="AlphaFoldDB" id="A0A1B6NZ48"/>
<gene>
    <name evidence="1" type="ORF">MGSAQ_000132</name>
</gene>
<reference evidence="1" key="1">
    <citation type="submission" date="2013-11" db="EMBL/GenBank/DDBJ databases">
        <title>Microbial diversity, functional groups and degradation webs in Northern and Southern Mediterranean and Red Sea marine crude oil polluted sites.</title>
        <authorList>
            <person name="Daffonchio D."/>
            <person name="Mapelli F."/>
            <person name="Ferrer M."/>
            <person name="Richter M."/>
            <person name="Cherif A."/>
            <person name="Malkawi H.I."/>
            <person name="Yakimov M.M."/>
            <person name="Abdel-Fattah Y.R."/>
            <person name="Blaghen M."/>
            <person name="Golyshin P.N."/>
            <person name="Kalogerakis N."/>
            <person name="Boon N."/>
            <person name="Magagnini M."/>
            <person name="Fava F."/>
        </authorList>
    </citation>
    <scope>NUCLEOTIDE SEQUENCE</scope>
</reference>
<protein>
    <submittedName>
        <fullName evidence="1">Uncharacterized protein</fullName>
    </submittedName>
</protein>
<sequence length="106" mass="12298">MFDRPSVTNINSGDGNQLNAERDIVINEVPEPKGSAIQNLLMNILNIEKREDASLSNEDYQTYSIEKKISYNEISIYDKYYDEFKDGYTVVETRLRDLEMNGFSRC</sequence>
<organism evidence="1">
    <name type="scientific">marine sediment metagenome</name>
    <dbReference type="NCBI Taxonomy" id="412755"/>
    <lineage>
        <taxon>unclassified sequences</taxon>
        <taxon>metagenomes</taxon>
        <taxon>ecological metagenomes</taxon>
    </lineage>
</organism>
<accession>A0A1B6NZ48</accession>
<comment type="caution">
    <text evidence="1">The sequence shown here is derived from an EMBL/GenBank/DDBJ whole genome shotgun (WGS) entry which is preliminary data.</text>
</comment>
<proteinExistence type="predicted"/>
<evidence type="ECO:0000313" key="1">
    <source>
        <dbReference type="EMBL" id="KTF08357.1"/>
    </source>
</evidence>
<name>A0A1B6NZ48_9ZZZZ</name>